<accession>A0A1Y0LQ76</accession>
<gene>
    <name evidence="1" type="ORF">A7K98_19115</name>
    <name evidence="2" type="ORF">A7K99_19100</name>
</gene>
<evidence type="ECO:0000313" key="4">
    <source>
        <dbReference type="Proteomes" id="UP000195814"/>
    </source>
</evidence>
<evidence type="ECO:0000313" key="1">
    <source>
        <dbReference type="EMBL" id="ARU95647.1"/>
    </source>
</evidence>
<keyword evidence="3" id="KW-1185">Reference proteome</keyword>
<sequence>MRPNNGAADKFLPLFRLCKLFNVELRHFQGIIRNDYYSILSADKHGLLNVLFFTTPQQKITCQYL</sequence>
<dbReference type="AlphaFoldDB" id="A0A1Y0LQ76"/>
<dbReference type="Proteomes" id="UP000195814">
    <property type="component" value="Chromosome"/>
</dbReference>
<dbReference type="EMBL" id="CP015581">
    <property type="protein sequence ID" value="ARU99689.1"/>
    <property type="molecule type" value="Genomic_DNA"/>
</dbReference>
<protein>
    <submittedName>
        <fullName evidence="1">Uncharacterized protein</fullName>
    </submittedName>
</protein>
<organism evidence="1 4">
    <name type="scientific">Tatumella citrea</name>
    <name type="common">Pantoea citrea</name>
    <dbReference type="NCBI Taxonomy" id="53336"/>
    <lineage>
        <taxon>Bacteria</taxon>
        <taxon>Pseudomonadati</taxon>
        <taxon>Pseudomonadota</taxon>
        <taxon>Gammaproteobacteria</taxon>
        <taxon>Enterobacterales</taxon>
        <taxon>Erwiniaceae</taxon>
        <taxon>Tatumella</taxon>
    </lineage>
</organism>
<evidence type="ECO:0000313" key="2">
    <source>
        <dbReference type="EMBL" id="ARU99689.1"/>
    </source>
</evidence>
<reference evidence="3 4" key="1">
    <citation type="submission" date="2016-05" db="EMBL/GenBank/DDBJ databases">
        <title>Complete genome sequence of two 2,5-diketo-D-glunonic acid producing strain Tatumella citrea.</title>
        <authorList>
            <person name="Duan C."/>
            <person name="Yang J."/>
            <person name="Yang S."/>
        </authorList>
    </citation>
    <scope>NUCLEOTIDE SEQUENCE [LARGE SCALE GENOMIC DNA]</scope>
    <source>
        <strain evidence="2 3">ATCC 39140</strain>
        <strain evidence="1 4">DSM 13699</strain>
    </source>
</reference>
<proteinExistence type="predicted"/>
<dbReference type="EMBL" id="CP015579">
    <property type="protein sequence ID" value="ARU95647.1"/>
    <property type="molecule type" value="Genomic_DNA"/>
</dbReference>
<dbReference type="Proteomes" id="UP000195729">
    <property type="component" value="Chromosome"/>
</dbReference>
<dbReference type="KEGG" id="tci:A7K98_19115"/>
<evidence type="ECO:0000313" key="3">
    <source>
        <dbReference type="Proteomes" id="UP000195729"/>
    </source>
</evidence>
<name>A0A1Y0LQ76_TATCI</name>